<dbReference type="Proteomes" id="UP001497472">
    <property type="component" value="Unassembled WGS sequence"/>
</dbReference>
<dbReference type="AlphaFoldDB" id="A0AAV1J6T7"/>
<sequence>MSKEGYTTEKKEGESKVVLERLQSYLKDKRVSESSESSVIYSKPNIGLVFEETSAVPTIEDNSSNVLRDVLNHKKAELLRQPEVIAFLKTLSADLKK</sequence>
<protein>
    <recommendedName>
        <fullName evidence="1">Regulatory factor X-associated protein RFXANK-binding domain-containing protein</fullName>
    </recommendedName>
</protein>
<proteinExistence type="predicted"/>
<feature type="domain" description="Regulatory factor X-associated protein RFXANK-binding" evidence="1">
    <location>
        <begin position="26"/>
        <end position="90"/>
    </location>
</feature>
<evidence type="ECO:0000313" key="3">
    <source>
        <dbReference type="Proteomes" id="UP001497472"/>
    </source>
</evidence>
<keyword evidence="3" id="KW-1185">Reference proteome</keyword>
<organism evidence="2 3">
    <name type="scientific">Leptosia nina</name>
    <dbReference type="NCBI Taxonomy" id="320188"/>
    <lineage>
        <taxon>Eukaryota</taxon>
        <taxon>Metazoa</taxon>
        <taxon>Ecdysozoa</taxon>
        <taxon>Arthropoda</taxon>
        <taxon>Hexapoda</taxon>
        <taxon>Insecta</taxon>
        <taxon>Pterygota</taxon>
        <taxon>Neoptera</taxon>
        <taxon>Endopterygota</taxon>
        <taxon>Lepidoptera</taxon>
        <taxon>Glossata</taxon>
        <taxon>Ditrysia</taxon>
        <taxon>Papilionoidea</taxon>
        <taxon>Pieridae</taxon>
        <taxon>Pierinae</taxon>
        <taxon>Leptosia</taxon>
    </lineage>
</organism>
<comment type="caution">
    <text evidence="2">The sequence shown here is derived from an EMBL/GenBank/DDBJ whole genome shotgun (WGS) entry which is preliminary data.</text>
</comment>
<reference evidence="2 3" key="1">
    <citation type="submission" date="2023-11" db="EMBL/GenBank/DDBJ databases">
        <authorList>
            <person name="Okamura Y."/>
        </authorList>
    </citation>
    <scope>NUCLEOTIDE SEQUENCE [LARGE SCALE GENOMIC DNA]</scope>
</reference>
<accession>A0AAV1J6T7</accession>
<dbReference type="EMBL" id="CAVLEF010000006">
    <property type="protein sequence ID" value="CAK1545142.1"/>
    <property type="molecule type" value="Genomic_DNA"/>
</dbReference>
<evidence type="ECO:0000313" key="2">
    <source>
        <dbReference type="EMBL" id="CAK1545142.1"/>
    </source>
</evidence>
<dbReference type="InterPro" id="IPR029316">
    <property type="entry name" value="RFXAP_RFXANK-bd"/>
</dbReference>
<name>A0AAV1J6T7_9NEOP</name>
<dbReference type="InterPro" id="IPR038308">
    <property type="entry name" value="RFXAP_C_sf"/>
</dbReference>
<dbReference type="Pfam" id="PF15289">
    <property type="entry name" value="RFXA_RFXANK_bdg"/>
    <property type="match status" value="1"/>
</dbReference>
<evidence type="ECO:0000259" key="1">
    <source>
        <dbReference type="Pfam" id="PF15289"/>
    </source>
</evidence>
<gene>
    <name evidence="2" type="ORF">LNINA_LOCUS4827</name>
</gene>
<dbReference type="Gene3D" id="6.10.290.30">
    <property type="entry name" value="Regulatory factor X-associated C-terminal binding domain"/>
    <property type="match status" value="1"/>
</dbReference>